<reference evidence="1 2" key="1">
    <citation type="journal article" date="2021" name="Nat. Commun.">
        <title>Genetic determinants of endophytism in the Arabidopsis root mycobiome.</title>
        <authorList>
            <person name="Mesny F."/>
            <person name="Miyauchi S."/>
            <person name="Thiergart T."/>
            <person name="Pickel B."/>
            <person name="Atanasova L."/>
            <person name="Karlsson M."/>
            <person name="Huettel B."/>
            <person name="Barry K.W."/>
            <person name="Haridas S."/>
            <person name="Chen C."/>
            <person name="Bauer D."/>
            <person name="Andreopoulos W."/>
            <person name="Pangilinan J."/>
            <person name="LaButti K."/>
            <person name="Riley R."/>
            <person name="Lipzen A."/>
            <person name="Clum A."/>
            <person name="Drula E."/>
            <person name="Henrissat B."/>
            <person name="Kohler A."/>
            <person name="Grigoriev I.V."/>
            <person name="Martin F.M."/>
            <person name="Hacquard S."/>
        </authorList>
    </citation>
    <scope>NUCLEOTIDE SEQUENCE [LARGE SCALE GENOMIC DNA]</scope>
    <source>
        <strain evidence="1 2">MPI-SDFR-AT-0080</strain>
    </source>
</reference>
<evidence type="ECO:0008006" key="3">
    <source>
        <dbReference type="Google" id="ProtNLM"/>
    </source>
</evidence>
<keyword evidence="2" id="KW-1185">Reference proteome</keyword>
<comment type="caution">
    <text evidence="1">The sequence shown here is derived from an EMBL/GenBank/DDBJ whole genome shotgun (WGS) entry which is preliminary data.</text>
</comment>
<evidence type="ECO:0000313" key="2">
    <source>
        <dbReference type="Proteomes" id="UP000774617"/>
    </source>
</evidence>
<accession>A0ABQ8FYF4</accession>
<sequence length="213" mass="23575">MSQLRTNINTAIGDAIFTILAQQALHLPSMEMPIEVKSDICFYLLSSRLNKVFAPIRYLNRSECERGQSNAEVAATGHIPDIAVYYVGARGSLAAPIMVVEVASGNKIHELEDIAKWYIENGKGFTKIVITVAIADEITIQKYRHKADFGGNAVVEQVKLESPAGMDGGVGIRLREIMPDDVVQAAEQKKFLDMLELEWRLDFRAIANALVLE</sequence>
<organism evidence="1 2">
    <name type="scientific">Macrophomina phaseolina</name>
    <dbReference type="NCBI Taxonomy" id="35725"/>
    <lineage>
        <taxon>Eukaryota</taxon>
        <taxon>Fungi</taxon>
        <taxon>Dikarya</taxon>
        <taxon>Ascomycota</taxon>
        <taxon>Pezizomycotina</taxon>
        <taxon>Dothideomycetes</taxon>
        <taxon>Dothideomycetes incertae sedis</taxon>
        <taxon>Botryosphaeriales</taxon>
        <taxon>Botryosphaeriaceae</taxon>
        <taxon>Macrophomina</taxon>
    </lineage>
</organism>
<dbReference type="EMBL" id="JAGTJR010000046">
    <property type="protein sequence ID" value="KAH7030035.1"/>
    <property type="molecule type" value="Genomic_DNA"/>
</dbReference>
<protein>
    <recommendedName>
        <fullName evidence="3">Restriction endonuclease domain-containing protein</fullName>
    </recommendedName>
</protein>
<evidence type="ECO:0000313" key="1">
    <source>
        <dbReference type="EMBL" id="KAH7030035.1"/>
    </source>
</evidence>
<dbReference type="Proteomes" id="UP000774617">
    <property type="component" value="Unassembled WGS sequence"/>
</dbReference>
<gene>
    <name evidence="1" type="ORF">B0J12DRAFT_745304</name>
</gene>
<proteinExistence type="predicted"/>
<name>A0ABQ8FYF4_9PEZI</name>